<dbReference type="AlphaFoldDB" id="A0A812RXJ4"/>
<proteinExistence type="predicted"/>
<dbReference type="OrthoDB" id="446481at2759"/>
<organism evidence="1 2">
    <name type="scientific">Symbiodinium necroappetens</name>
    <dbReference type="NCBI Taxonomy" id="1628268"/>
    <lineage>
        <taxon>Eukaryota</taxon>
        <taxon>Sar</taxon>
        <taxon>Alveolata</taxon>
        <taxon>Dinophyceae</taxon>
        <taxon>Suessiales</taxon>
        <taxon>Symbiodiniaceae</taxon>
        <taxon>Symbiodinium</taxon>
    </lineage>
</organism>
<sequence length="139" mass="15403">MTRCEGKEVLLLHSALRKYVPMPRDEEIDSFGQTVEDKADLLQELLMGLADHFGVDAPAAVDLSNLGNSFLQELYQMLSHVKAEVVAMATCCIAVQMIEETPPHKSRGILRGRQELASDQTLRGETRARVVLPSVLRVS</sequence>
<comment type="caution">
    <text evidence="1">The sequence shown here is derived from an EMBL/GenBank/DDBJ whole genome shotgun (WGS) entry which is preliminary data.</text>
</comment>
<gene>
    <name evidence="1" type="ORF">SNEC2469_LOCUS12825</name>
</gene>
<name>A0A812RXJ4_9DINO</name>
<dbReference type="Proteomes" id="UP000601435">
    <property type="component" value="Unassembled WGS sequence"/>
</dbReference>
<dbReference type="EMBL" id="CAJNJA010020398">
    <property type="protein sequence ID" value="CAE7459369.1"/>
    <property type="molecule type" value="Genomic_DNA"/>
</dbReference>
<evidence type="ECO:0000313" key="1">
    <source>
        <dbReference type="EMBL" id="CAE7459369.1"/>
    </source>
</evidence>
<protein>
    <submittedName>
        <fullName evidence="1">Uncharacterized protein</fullName>
    </submittedName>
</protein>
<reference evidence="1" key="1">
    <citation type="submission" date="2021-02" db="EMBL/GenBank/DDBJ databases">
        <authorList>
            <person name="Dougan E. K."/>
            <person name="Rhodes N."/>
            <person name="Thang M."/>
            <person name="Chan C."/>
        </authorList>
    </citation>
    <scope>NUCLEOTIDE SEQUENCE</scope>
</reference>
<accession>A0A812RXJ4</accession>
<evidence type="ECO:0000313" key="2">
    <source>
        <dbReference type="Proteomes" id="UP000601435"/>
    </source>
</evidence>
<keyword evidence="2" id="KW-1185">Reference proteome</keyword>